<accession>A0AAV9XX24</accession>
<comment type="caution">
    <text evidence="1">The sequence shown here is derived from an EMBL/GenBank/DDBJ whole genome shotgun (WGS) entry which is preliminary data.</text>
</comment>
<evidence type="ECO:0000313" key="1">
    <source>
        <dbReference type="EMBL" id="KAK6589335.1"/>
    </source>
</evidence>
<dbReference type="EMBL" id="JAWDEY010000013">
    <property type="protein sequence ID" value="KAK6589335.1"/>
    <property type="molecule type" value="Genomic_DNA"/>
</dbReference>
<gene>
    <name evidence="1" type="ORF">RS030_213324</name>
</gene>
<dbReference type="AlphaFoldDB" id="A0AAV9XX24"/>
<dbReference type="Proteomes" id="UP001311799">
    <property type="component" value="Unassembled WGS sequence"/>
</dbReference>
<reference evidence="1 2" key="1">
    <citation type="submission" date="2023-10" db="EMBL/GenBank/DDBJ databases">
        <title>Comparative genomics analysis reveals potential genetic determinants of host preference in Cryptosporidium xiaoi.</title>
        <authorList>
            <person name="Xiao L."/>
            <person name="Li J."/>
        </authorList>
    </citation>
    <scope>NUCLEOTIDE SEQUENCE [LARGE SCALE GENOMIC DNA]</scope>
    <source>
        <strain evidence="1 2">52996</strain>
    </source>
</reference>
<sequence length="143" mass="17042">MNTFHTLETGRLICEKEKDAFTNVSKCLYCGFEISLAEKNDDKEEDEHKSVRNKKKDDVILIPKNISSSEEVGHYIEAVEKRNRIINYAKNANRMRVIDEEVDWYSEYENQWNTKEERMFALKMSNEYIEKLSKSKLIRSFFL</sequence>
<proteinExistence type="predicted"/>
<keyword evidence="2" id="KW-1185">Reference proteome</keyword>
<name>A0AAV9XX24_9CRYT</name>
<protein>
    <submittedName>
        <fullName evidence="1">Uncharacterized protein</fullName>
    </submittedName>
</protein>
<evidence type="ECO:0000313" key="2">
    <source>
        <dbReference type="Proteomes" id="UP001311799"/>
    </source>
</evidence>
<organism evidence="1 2">
    <name type="scientific">Cryptosporidium xiaoi</name>
    <dbReference type="NCBI Taxonomy" id="659607"/>
    <lineage>
        <taxon>Eukaryota</taxon>
        <taxon>Sar</taxon>
        <taxon>Alveolata</taxon>
        <taxon>Apicomplexa</taxon>
        <taxon>Conoidasida</taxon>
        <taxon>Coccidia</taxon>
        <taxon>Eucoccidiorida</taxon>
        <taxon>Eimeriorina</taxon>
        <taxon>Cryptosporidiidae</taxon>
        <taxon>Cryptosporidium</taxon>
    </lineage>
</organism>